<keyword evidence="2" id="KW-0805">Transcription regulation</keyword>
<dbReference type="GO" id="GO:0003700">
    <property type="term" value="F:DNA-binding transcription factor activity"/>
    <property type="evidence" value="ECO:0007669"/>
    <property type="project" value="InterPro"/>
</dbReference>
<dbReference type="AlphaFoldDB" id="A0AAV3PFL5"/>
<evidence type="ECO:0000313" key="7">
    <source>
        <dbReference type="EMBL" id="GAA0150444.1"/>
    </source>
</evidence>
<dbReference type="GO" id="GO:0043565">
    <property type="term" value="F:sequence-specific DNA binding"/>
    <property type="evidence" value="ECO:0007669"/>
    <property type="project" value="TreeGrafter"/>
</dbReference>
<gene>
    <name evidence="7" type="ORF">LIER_37115</name>
</gene>
<dbReference type="PANTHER" id="PTHR31072">
    <property type="entry name" value="TRANSCRIPTION FACTOR TCP4-RELATED"/>
    <property type="match status" value="1"/>
</dbReference>
<sequence length="351" mass="39744">MHFTYKKIYMYYIVKDSFSTSQRISISLELPNDGYHQSKEEEEVKEFHGHPYNQFHQLNDGEINHSSGFQEGWLNNLNYEKKLGPNRLDNVQCTINEVGIDQASPRLKQKKAKGEVIEVNRGRLVRPLGRKDKHSKVCTARGTRDRRLRLSPNTAIQFYDVQDRLGYDRPSKAIDWLMKEAKAAIEAIGNDPTGVNGFNHGYLNSNQTGQMGFFNMGNGSILPSSNVFQNDCPINRHNNSISTSLETWQNGTFLFSSGANQRGSDDLHITSFPVKDPVQDLGQNQFEFTQPREPLQSSLFNPISASTSSLQFFSLNVNYSNNGFSNEFLSSLQEQSSISRSSPSDNSHIQE</sequence>
<evidence type="ECO:0000256" key="5">
    <source>
        <dbReference type="ARBA" id="ARBA00023242"/>
    </source>
</evidence>
<evidence type="ECO:0000256" key="3">
    <source>
        <dbReference type="ARBA" id="ARBA00023125"/>
    </source>
</evidence>
<dbReference type="PANTHER" id="PTHR31072:SF240">
    <property type="entry name" value="TRANSCRIPTION FACTOR TCP10"/>
    <property type="match status" value="1"/>
</dbReference>
<dbReference type="InterPro" id="IPR005333">
    <property type="entry name" value="Transcription_factor_TCP"/>
</dbReference>
<protein>
    <submittedName>
        <fullName evidence="7">DNA-binding transcription factor</fullName>
    </submittedName>
</protein>
<reference evidence="7 8" key="1">
    <citation type="submission" date="2024-01" db="EMBL/GenBank/DDBJ databases">
        <title>The complete chloroplast genome sequence of Lithospermum erythrorhizon: insights into the phylogenetic relationship among Boraginaceae species and the maternal lineages of purple gromwells.</title>
        <authorList>
            <person name="Okada T."/>
            <person name="Watanabe K."/>
        </authorList>
    </citation>
    <scope>NUCLEOTIDE SEQUENCE [LARGE SCALE GENOMIC DNA]</scope>
</reference>
<dbReference type="Pfam" id="PF03634">
    <property type="entry name" value="TCP"/>
    <property type="match status" value="1"/>
</dbReference>
<evidence type="ECO:0000313" key="8">
    <source>
        <dbReference type="Proteomes" id="UP001454036"/>
    </source>
</evidence>
<keyword evidence="3 7" id="KW-0238">DNA-binding</keyword>
<evidence type="ECO:0000256" key="1">
    <source>
        <dbReference type="ARBA" id="ARBA00004123"/>
    </source>
</evidence>
<comment type="subcellular location">
    <subcellularLocation>
        <location evidence="1">Nucleus</location>
    </subcellularLocation>
</comment>
<dbReference type="Proteomes" id="UP001454036">
    <property type="component" value="Unassembled WGS sequence"/>
</dbReference>
<dbReference type="InterPro" id="IPR017887">
    <property type="entry name" value="TF_TCP_subgr"/>
</dbReference>
<dbReference type="PROSITE" id="PS51369">
    <property type="entry name" value="TCP"/>
    <property type="match status" value="1"/>
</dbReference>
<keyword evidence="4" id="KW-0804">Transcription</keyword>
<evidence type="ECO:0000256" key="2">
    <source>
        <dbReference type="ARBA" id="ARBA00023015"/>
    </source>
</evidence>
<accession>A0AAV3PFL5</accession>
<feature type="domain" description="TCP" evidence="6">
    <location>
        <begin position="130"/>
        <end position="188"/>
    </location>
</feature>
<keyword evidence="5" id="KW-0539">Nucleus</keyword>
<evidence type="ECO:0000259" key="6">
    <source>
        <dbReference type="PROSITE" id="PS51369"/>
    </source>
</evidence>
<proteinExistence type="predicted"/>
<keyword evidence="8" id="KW-1185">Reference proteome</keyword>
<name>A0AAV3PFL5_LITER</name>
<evidence type="ECO:0000256" key="4">
    <source>
        <dbReference type="ARBA" id="ARBA00023163"/>
    </source>
</evidence>
<dbReference type="EMBL" id="BAABME010017538">
    <property type="protein sequence ID" value="GAA0150444.1"/>
    <property type="molecule type" value="Genomic_DNA"/>
</dbReference>
<dbReference type="GO" id="GO:0005634">
    <property type="term" value="C:nucleus"/>
    <property type="evidence" value="ECO:0007669"/>
    <property type="project" value="UniProtKB-SubCell"/>
</dbReference>
<dbReference type="GO" id="GO:2000032">
    <property type="term" value="P:regulation of secondary shoot formation"/>
    <property type="evidence" value="ECO:0007669"/>
    <property type="project" value="TreeGrafter"/>
</dbReference>
<organism evidence="7 8">
    <name type="scientific">Lithospermum erythrorhizon</name>
    <name type="common">Purple gromwell</name>
    <name type="synonym">Lithospermum officinale var. erythrorhizon</name>
    <dbReference type="NCBI Taxonomy" id="34254"/>
    <lineage>
        <taxon>Eukaryota</taxon>
        <taxon>Viridiplantae</taxon>
        <taxon>Streptophyta</taxon>
        <taxon>Embryophyta</taxon>
        <taxon>Tracheophyta</taxon>
        <taxon>Spermatophyta</taxon>
        <taxon>Magnoliopsida</taxon>
        <taxon>eudicotyledons</taxon>
        <taxon>Gunneridae</taxon>
        <taxon>Pentapetalae</taxon>
        <taxon>asterids</taxon>
        <taxon>lamiids</taxon>
        <taxon>Boraginales</taxon>
        <taxon>Boraginaceae</taxon>
        <taxon>Boraginoideae</taxon>
        <taxon>Lithospermeae</taxon>
        <taxon>Lithospermum</taxon>
    </lineage>
</organism>
<comment type="caution">
    <text evidence="7">The sequence shown here is derived from an EMBL/GenBank/DDBJ whole genome shotgun (WGS) entry which is preliminary data.</text>
</comment>